<dbReference type="AlphaFoldDB" id="A0A917KQ90"/>
<gene>
    <name evidence="2" type="ORF">GCM10011320_32050</name>
</gene>
<proteinExistence type="predicted"/>
<feature type="region of interest" description="Disordered" evidence="1">
    <location>
        <begin position="1"/>
        <end position="24"/>
    </location>
</feature>
<protein>
    <submittedName>
        <fullName evidence="2">Uncharacterized protein</fullName>
    </submittedName>
</protein>
<evidence type="ECO:0000313" key="2">
    <source>
        <dbReference type="EMBL" id="GGJ22380.1"/>
    </source>
</evidence>
<evidence type="ECO:0000313" key="3">
    <source>
        <dbReference type="Proteomes" id="UP000661507"/>
    </source>
</evidence>
<dbReference type="EMBL" id="BMKW01000007">
    <property type="protein sequence ID" value="GGJ22380.1"/>
    <property type="molecule type" value="Genomic_DNA"/>
</dbReference>
<comment type="caution">
    <text evidence="2">The sequence shown here is derived from an EMBL/GenBank/DDBJ whole genome shotgun (WGS) entry which is preliminary data.</text>
</comment>
<keyword evidence="3" id="KW-1185">Reference proteome</keyword>
<reference evidence="2" key="1">
    <citation type="journal article" date="2014" name="Int. J. Syst. Evol. Microbiol.">
        <title>Complete genome sequence of Corynebacterium casei LMG S-19264T (=DSM 44701T), isolated from a smear-ripened cheese.</title>
        <authorList>
            <consortium name="US DOE Joint Genome Institute (JGI-PGF)"/>
            <person name="Walter F."/>
            <person name="Albersmeier A."/>
            <person name="Kalinowski J."/>
            <person name="Ruckert C."/>
        </authorList>
    </citation>
    <scope>NUCLEOTIDE SEQUENCE</scope>
    <source>
        <strain evidence="2">CGMCC 1.3617</strain>
    </source>
</reference>
<accession>A0A917KQ90</accession>
<dbReference type="RefSeq" id="WP_188968300.1">
    <property type="nucleotide sequence ID" value="NZ_BMKW01000007.1"/>
</dbReference>
<sequence>MNKSIVNARRDEAPLTKPGATTTTQDRLGMAGAALDEVMAEAHEAGDWYTLRVLHSLTALLAATRH</sequence>
<organism evidence="2 3">
    <name type="scientific">Neoroseomonas lacus</name>
    <dbReference type="NCBI Taxonomy" id="287609"/>
    <lineage>
        <taxon>Bacteria</taxon>
        <taxon>Pseudomonadati</taxon>
        <taxon>Pseudomonadota</taxon>
        <taxon>Alphaproteobacteria</taxon>
        <taxon>Acetobacterales</taxon>
        <taxon>Acetobacteraceae</taxon>
        <taxon>Neoroseomonas</taxon>
    </lineage>
</organism>
<evidence type="ECO:0000256" key="1">
    <source>
        <dbReference type="SAM" id="MobiDB-lite"/>
    </source>
</evidence>
<dbReference type="Proteomes" id="UP000661507">
    <property type="component" value="Unassembled WGS sequence"/>
</dbReference>
<reference evidence="2" key="2">
    <citation type="submission" date="2020-09" db="EMBL/GenBank/DDBJ databases">
        <authorList>
            <person name="Sun Q."/>
            <person name="Zhou Y."/>
        </authorList>
    </citation>
    <scope>NUCLEOTIDE SEQUENCE</scope>
    <source>
        <strain evidence="2">CGMCC 1.3617</strain>
    </source>
</reference>
<name>A0A917KQ90_9PROT</name>